<keyword evidence="7 13" id="KW-0031">Aminopeptidase</keyword>
<keyword evidence="9 13" id="KW-0479">Metal-binding</keyword>
<dbReference type="PRINTS" id="PR00932">
    <property type="entry name" value="AMINO1PTASE"/>
</dbReference>
<keyword evidence="11 13" id="KW-0862">Zinc</keyword>
<keyword evidence="10 13" id="KW-0378">Hydrolase</keyword>
<sequence length="459" mass="50511">MSVTKSSALEFAEGFLKFVNASPSPYHVVDECRKLLLNANFKEIRERDQWNIKPNDKCFFTRNQSTIIAFAVGGNFRPGNGFTLVGAHTDSPCLRVKVKSAREKHGFIQVGTECYGGGNWNSWFDRDLKVAGRLLVSKENKIHSTLVHIDEPIMRVPHLAIHLQRGMNDQFSINKETHMVPILASSVDSQLNKVACDQGCAQKHPSVFVQALATASGANPEDVVDLDLFLADHQPCAIGGLLKDFIFAPRLDNLLSSYTALHGLIESSDLESEPNVRMVTLFDNEEVGSSSAQGAGSSITEYAMRRISSDPTNPCAFEESIPKSLMVSADMAHAIHPNYSDKHEENMRPTLHGGPVIKTNNNQRYATTAITATILRESARLAGIPIQDVMVRNDSPCGSTIGPILATRLGMRTVDVGGAQLSMHSCREVCGVFAPEQCFKLYKAFYEKFPSIDENLIIE</sequence>
<dbReference type="Gene3D" id="2.30.250.10">
    <property type="entry name" value="Aminopeptidase i, Domain 2"/>
    <property type="match status" value="1"/>
</dbReference>
<dbReference type="SUPFAM" id="SSF53187">
    <property type="entry name" value="Zn-dependent exopeptidases"/>
    <property type="match status" value="1"/>
</dbReference>
<dbReference type="Proteomes" id="UP001642483">
    <property type="component" value="Unassembled WGS sequence"/>
</dbReference>
<evidence type="ECO:0000256" key="4">
    <source>
        <dbReference type="ARBA" id="ARBA00011395"/>
    </source>
</evidence>
<protein>
    <recommendedName>
        <fullName evidence="6">Aspartyl aminopeptidase</fullName>
        <ecNumber evidence="5">3.4.11.21</ecNumber>
    </recommendedName>
</protein>
<evidence type="ECO:0000256" key="7">
    <source>
        <dbReference type="ARBA" id="ARBA00022438"/>
    </source>
</evidence>
<evidence type="ECO:0000256" key="12">
    <source>
        <dbReference type="ARBA" id="ARBA00023049"/>
    </source>
</evidence>
<evidence type="ECO:0000256" key="13">
    <source>
        <dbReference type="RuleBase" id="RU004386"/>
    </source>
</evidence>
<evidence type="ECO:0000256" key="5">
    <source>
        <dbReference type="ARBA" id="ARBA00011965"/>
    </source>
</evidence>
<gene>
    <name evidence="14" type="ORF">CVLEPA_LOCUS4206</name>
</gene>
<evidence type="ECO:0000256" key="10">
    <source>
        <dbReference type="ARBA" id="ARBA00022801"/>
    </source>
</evidence>
<evidence type="ECO:0000256" key="6">
    <source>
        <dbReference type="ARBA" id="ARBA00015118"/>
    </source>
</evidence>
<dbReference type="EMBL" id="CAWYQH010000013">
    <property type="protein sequence ID" value="CAK8674514.1"/>
    <property type="molecule type" value="Genomic_DNA"/>
</dbReference>
<dbReference type="Gene3D" id="3.40.630.10">
    <property type="entry name" value="Zn peptidases"/>
    <property type="match status" value="1"/>
</dbReference>
<dbReference type="Pfam" id="PF02127">
    <property type="entry name" value="Peptidase_M18"/>
    <property type="match status" value="1"/>
</dbReference>
<proteinExistence type="inferred from homology"/>
<evidence type="ECO:0000313" key="15">
    <source>
        <dbReference type="Proteomes" id="UP001642483"/>
    </source>
</evidence>
<dbReference type="InterPro" id="IPR023358">
    <property type="entry name" value="Peptidase_M18_dom2"/>
</dbReference>
<dbReference type="NCBIfam" id="NF002759">
    <property type="entry name" value="PRK02813.1"/>
    <property type="match status" value="1"/>
</dbReference>
<accession>A0ABP0F468</accession>
<comment type="cofactor">
    <cofactor evidence="2">
        <name>Zn(2+)</name>
        <dbReference type="ChEBI" id="CHEBI:29105"/>
    </cofactor>
</comment>
<name>A0ABP0F468_CLALP</name>
<evidence type="ECO:0000256" key="1">
    <source>
        <dbReference type="ARBA" id="ARBA00001335"/>
    </source>
</evidence>
<dbReference type="InterPro" id="IPR001948">
    <property type="entry name" value="Peptidase_M18"/>
</dbReference>
<keyword evidence="15" id="KW-1185">Reference proteome</keyword>
<comment type="catalytic activity">
    <reaction evidence="1">
        <text>Release of an N-terminal aspartate or glutamate from a peptide, with a preference for aspartate.</text>
        <dbReference type="EC" id="3.4.11.21"/>
    </reaction>
</comment>
<comment type="caution">
    <text evidence="14">The sequence shown here is derived from an EMBL/GenBank/DDBJ whole genome shotgun (WGS) entry which is preliminary data.</text>
</comment>
<evidence type="ECO:0000256" key="8">
    <source>
        <dbReference type="ARBA" id="ARBA00022670"/>
    </source>
</evidence>
<comment type="subunit">
    <text evidence="4">Tetrahedron-shaped homododecamer built from six homodimers.</text>
</comment>
<dbReference type="EC" id="3.4.11.21" evidence="5"/>
<reference evidence="14 15" key="1">
    <citation type="submission" date="2024-02" db="EMBL/GenBank/DDBJ databases">
        <authorList>
            <person name="Daric V."/>
            <person name="Darras S."/>
        </authorList>
    </citation>
    <scope>NUCLEOTIDE SEQUENCE [LARGE SCALE GENOMIC DNA]</scope>
</reference>
<evidence type="ECO:0000256" key="3">
    <source>
        <dbReference type="ARBA" id="ARBA00008290"/>
    </source>
</evidence>
<evidence type="ECO:0000313" key="14">
    <source>
        <dbReference type="EMBL" id="CAK8674514.1"/>
    </source>
</evidence>
<keyword evidence="8 13" id="KW-0645">Protease</keyword>
<dbReference type="PANTHER" id="PTHR28570">
    <property type="entry name" value="ASPARTYL AMINOPEPTIDASE"/>
    <property type="match status" value="1"/>
</dbReference>
<dbReference type="PANTHER" id="PTHR28570:SF3">
    <property type="entry name" value="ASPARTYL AMINOPEPTIDASE"/>
    <property type="match status" value="1"/>
</dbReference>
<evidence type="ECO:0000256" key="11">
    <source>
        <dbReference type="ARBA" id="ARBA00022833"/>
    </source>
</evidence>
<organism evidence="14 15">
    <name type="scientific">Clavelina lepadiformis</name>
    <name type="common">Light-bulb sea squirt</name>
    <name type="synonym">Ascidia lepadiformis</name>
    <dbReference type="NCBI Taxonomy" id="159417"/>
    <lineage>
        <taxon>Eukaryota</taxon>
        <taxon>Metazoa</taxon>
        <taxon>Chordata</taxon>
        <taxon>Tunicata</taxon>
        <taxon>Ascidiacea</taxon>
        <taxon>Aplousobranchia</taxon>
        <taxon>Clavelinidae</taxon>
        <taxon>Clavelina</taxon>
    </lineage>
</organism>
<keyword evidence="12 13" id="KW-0482">Metalloprotease</keyword>
<evidence type="ECO:0000256" key="2">
    <source>
        <dbReference type="ARBA" id="ARBA00001947"/>
    </source>
</evidence>
<comment type="similarity">
    <text evidence="3 13">Belongs to the peptidase M18 family.</text>
</comment>
<dbReference type="CDD" id="cd05658">
    <property type="entry name" value="M18_DAP"/>
    <property type="match status" value="1"/>
</dbReference>
<dbReference type="SUPFAM" id="SSF101821">
    <property type="entry name" value="Aminopeptidase/glucanase lid domain"/>
    <property type="match status" value="1"/>
</dbReference>
<evidence type="ECO:0000256" key="9">
    <source>
        <dbReference type="ARBA" id="ARBA00022723"/>
    </source>
</evidence>